<dbReference type="InterPro" id="IPR011701">
    <property type="entry name" value="MFS"/>
</dbReference>
<evidence type="ECO:0000313" key="4">
    <source>
        <dbReference type="WBParaSite" id="PTRK_0000328900.1"/>
    </source>
</evidence>
<dbReference type="STRING" id="131310.A0A0N4Z7X8"/>
<dbReference type="AlphaFoldDB" id="A0A0N4Z7X8"/>
<feature type="transmembrane region" description="Helical" evidence="2">
    <location>
        <begin position="826"/>
        <end position="846"/>
    </location>
</feature>
<sequence length="917" mass="101492">MALLVRVHSLNLYIKSSEIMNSNIDGHIEDKSIPLVVVSLDEEKKNDNLNKNSNTNEIIEKISSTDNSKNEEEEIESSTDNNKELTVHDHLDNASSIDNSHEIQELDKIHDNDRTHNDNMSYVESCYDMQSEYTSELNLNECIDDINVEPLGNLVPTPPDGGYGWVICGVAFFSNLIVDGISSSYGTLVEPFQKAFGSSKAMTSLIGSLLVGSYLLVGPIVGGLVNKYGARTVVICGTLISAFGFFISTFTTNIYLFLLSFSLIGGIGFGHIYLPSIVMVGYYFESKRAMATGIAVAGSGVGCIIMPPILTELVKAFGWIGTIYAMAGMVLLCLICGILYKELYAAIDINNGDNEKGNKRIKTLLNKFCGCNFDSKKEHITEVNMTSNYVMDVPNANRLRTSSNIMSTSTITNPEYDVPPGVDPELYARLHSAMDDNDSEDAEEEGHENIPLKQTLSPIMEAKVQNKFSSTNIPQHTGVSRTRKHTITSMGSEMTGINEGLNAPKLQNSIYKVSARSLYQSYGRLSQATNQQSLANSVTSVALSTADAKEIKRPMNRRDIFYSGSIQNLKEFEDEGRDFKNYRESQIHIPAISIANSLNHLASEEISMGLESRFGSRFSKTTYGLGAEEIDQLPIVDESKFKFIPLPIRNAFNEMIDVQLLMNSTMLLLCISNMLAMLGFYVPFVYLINLAELRGASKDNSSLFLSIMGVSNTIGRVITGWLADKPWCVALTFNNTSLIVGGILLCLMPLTTGFYGLMTITILYGFVVSVYVCLTSIVLTDLMGLEKLTNSFGLLVVARGIACLLGTPFAGIFYDMTETYDATFYMGGSFIIASGVISCLISFISVPKEEELYVEEYEDKEEDNQSGKLSVLTERSEENFSEYQRTIQSLHQQQQLIAEVRKLEKNKIEEVHNEEDE</sequence>
<dbReference type="Pfam" id="PF07690">
    <property type="entry name" value="MFS_1"/>
    <property type="match status" value="2"/>
</dbReference>
<feature type="transmembrane region" description="Helical" evidence="2">
    <location>
        <begin position="762"/>
        <end position="780"/>
    </location>
</feature>
<dbReference type="GO" id="GO:0008028">
    <property type="term" value="F:monocarboxylic acid transmembrane transporter activity"/>
    <property type="evidence" value="ECO:0007669"/>
    <property type="project" value="TreeGrafter"/>
</dbReference>
<feature type="transmembrane region" description="Helical" evidence="2">
    <location>
        <begin position="254"/>
        <end position="284"/>
    </location>
</feature>
<accession>A0A0N4Z7X8</accession>
<feature type="transmembrane region" description="Helical" evidence="2">
    <location>
        <begin position="316"/>
        <end position="340"/>
    </location>
</feature>
<protein>
    <submittedName>
        <fullName evidence="4">MFS domain-containing protein</fullName>
    </submittedName>
</protein>
<dbReference type="PANTHER" id="PTHR11360">
    <property type="entry name" value="MONOCARBOXYLATE TRANSPORTER"/>
    <property type="match status" value="1"/>
</dbReference>
<keyword evidence="2" id="KW-1133">Transmembrane helix</keyword>
<reference evidence="4" key="1">
    <citation type="submission" date="2017-02" db="UniProtKB">
        <authorList>
            <consortium name="WormBaseParasite"/>
        </authorList>
    </citation>
    <scope>IDENTIFICATION</scope>
</reference>
<feature type="transmembrane region" description="Helical" evidence="2">
    <location>
        <begin position="291"/>
        <end position="310"/>
    </location>
</feature>
<feature type="transmembrane region" description="Helical" evidence="2">
    <location>
        <begin position="735"/>
        <end position="756"/>
    </location>
</feature>
<keyword evidence="2" id="KW-0472">Membrane</keyword>
<dbReference type="InterPro" id="IPR050327">
    <property type="entry name" value="Proton-linked_MCT"/>
</dbReference>
<feature type="transmembrane region" description="Helical" evidence="2">
    <location>
        <begin position="201"/>
        <end position="221"/>
    </location>
</feature>
<evidence type="ECO:0000256" key="2">
    <source>
        <dbReference type="SAM" id="Phobius"/>
    </source>
</evidence>
<feature type="region of interest" description="Disordered" evidence="1">
    <location>
        <begin position="48"/>
        <end position="83"/>
    </location>
</feature>
<name>A0A0N4Z7X8_PARTI</name>
<dbReference type="WBParaSite" id="PTRK_0000328900.1">
    <property type="protein sequence ID" value="PTRK_0000328900.1"/>
    <property type="gene ID" value="PTRK_0000328900"/>
</dbReference>
<proteinExistence type="predicted"/>
<organism evidence="3 4">
    <name type="scientific">Parastrongyloides trichosuri</name>
    <name type="common">Possum-specific nematode worm</name>
    <dbReference type="NCBI Taxonomy" id="131310"/>
    <lineage>
        <taxon>Eukaryota</taxon>
        <taxon>Metazoa</taxon>
        <taxon>Ecdysozoa</taxon>
        <taxon>Nematoda</taxon>
        <taxon>Chromadorea</taxon>
        <taxon>Rhabditida</taxon>
        <taxon>Tylenchina</taxon>
        <taxon>Panagrolaimomorpha</taxon>
        <taxon>Strongyloidoidea</taxon>
        <taxon>Strongyloididae</taxon>
        <taxon>Parastrongyloides</taxon>
    </lineage>
</organism>
<evidence type="ECO:0000256" key="1">
    <source>
        <dbReference type="SAM" id="MobiDB-lite"/>
    </source>
</evidence>
<dbReference type="InterPro" id="IPR036259">
    <property type="entry name" value="MFS_trans_sf"/>
</dbReference>
<feature type="transmembrane region" description="Helical" evidence="2">
    <location>
        <begin position="703"/>
        <end position="723"/>
    </location>
</feature>
<dbReference type="Gene3D" id="1.20.1250.20">
    <property type="entry name" value="MFS general substrate transporter like domains"/>
    <property type="match status" value="2"/>
</dbReference>
<dbReference type="Proteomes" id="UP000038045">
    <property type="component" value="Unplaced"/>
</dbReference>
<evidence type="ECO:0000313" key="3">
    <source>
        <dbReference type="Proteomes" id="UP000038045"/>
    </source>
</evidence>
<feature type="transmembrane region" description="Helical" evidence="2">
    <location>
        <begin position="228"/>
        <end position="248"/>
    </location>
</feature>
<keyword evidence="3" id="KW-1185">Reference proteome</keyword>
<dbReference type="PANTHER" id="PTHR11360:SF286">
    <property type="entry name" value="GH22266P"/>
    <property type="match status" value="1"/>
</dbReference>
<dbReference type="CDD" id="cd17352">
    <property type="entry name" value="MFS_MCT_SLC16"/>
    <property type="match status" value="1"/>
</dbReference>
<dbReference type="SUPFAM" id="SSF103473">
    <property type="entry name" value="MFS general substrate transporter"/>
    <property type="match status" value="1"/>
</dbReference>
<keyword evidence="2" id="KW-0812">Transmembrane</keyword>
<feature type="transmembrane region" description="Helical" evidence="2">
    <location>
        <begin position="792"/>
        <end position="814"/>
    </location>
</feature>
<feature type="transmembrane region" description="Helical" evidence="2">
    <location>
        <begin position="666"/>
        <end position="691"/>
    </location>
</feature>